<dbReference type="EMBL" id="ACVC01000027">
    <property type="protein sequence ID" value="EFO65539.1"/>
    <property type="molecule type" value="Genomic_DNA"/>
</dbReference>
<gene>
    <name evidence="2" type="ORF">GLP15_5216</name>
</gene>
<feature type="region of interest" description="Disordered" evidence="1">
    <location>
        <begin position="53"/>
        <end position="83"/>
    </location>
</feature>
<evidence type="ECO:0000313" key="3">
    <source>
        <dbReference type="Proteomes" id="UP000008974"/>
    </source>
</evidence>
<accession>E1EWE5</accession>
<evidence type="ECO:0000256" key="1">
    <source>
        <dbReference type="SAM" id="MobiDB-lite"/>
    </source>
</evidence>
<dbReference type="AlphaFoldDB" id="E1EWE5"/>
<dbReference type="Proteomes" id="UP000008974">
    <property type="component" value="Unassembled WGS sequence"/>
</dbReference>
<name>E1EWE5_GIAIA</name>
<comment type="caution">
    <text evidence="2">The sequence shown here is derived from an EMBL/GenBank/DDBJ whole genome shotgun (WGS) entry which is preliminary data.</text>
</comment>
<reference evidence="2 3" key="1">
    <citation type="journal article" date="2010" name="BMC Genomics">
        <title>Genome analysis and comparative genomics of a Giardia intestinalis assemblage E isolate.</title>
        <authorList>
            <person name="Jerlstrom-Hultqvist J."/>
            <person name="Franzen O."/>
            <person name="Ankarklev J."/>
            <person name="Xu F."/>
            <person name="Nohynkova E."/>
            <person name="Andersson J.O."/>
            <person name="Svard S.G."/>
            <person name="Andersson B."/>
        </authorList>
    </citation>
    <scope>NUCLEOTIDE SEQUENCE [LARGE SCALE GENOMIC DNA]</scope>
    <source>
        <strain evidence="2 3">P15</strain>
    </source>
</reference>
<feature type="compositionally biased region" description="Polar residues" evidence="1">
    <location>
        <begin position="53"/>
        <end position="62"/>
    </location>
</feature>
<sequence>MKFRARSPASDLNEDLQDEEQSLSMLGRRTLPSSKIINQWRYATVTGASNNSCVSTTETLRPQNRPKEHHRRTIPETKRSSSSFGFHSPTWGFPAVKHCTEQRTRELLEIEVLHVGCAQTSNSAAGRSSQGNFEVWARASNVWDSVKKVLRSSSVAPKQMNNY</sequence>
<evidence type="ECO:0000313" key="2">
    <source>
        <dbReference type="EMBL" id="EFO65539.1"/>
    </source>
</evidence>
<dbReference type="OrthoDB" id="10258599at2759"/>
<dbReference type="OMA" id="GFHSPTW"/>
<dbReference type="VEuPathDB" id="GiardiaDB:GLP15_5216"/>
<organism evidence="2 3">
    <name type="scientific">Giardia intestinalis (strain P15)</name>
    <name type="common">Giardia lamblia</name>
    <dbReference type="NCBI Taxonomy" id="658858"/>
    <lineage>
        <taxon>Eukaryota</taxon>
        <taxon>Metamonada</taxon>
        <taxon>Diplomonadida</taxon>
        <taxon>Hexamitidae</taxon>
        <taxon>Giardiinae</taxon>
        <taxon>Giardia</taxon>
    </lineage>
</organism>
<protein>
    <submittedName>
        <fullName evidence="2">Uncharacterized protein</fullName>
    </submittedName>
</protein>
<proteinExistence type="predicted"/>